<name>A0A232EPW3_9HYME</name>
<feature type="coiled-coil region" evidence="1">
    <location>
        <begin position="6"/>
        <end position="33"/>
    </location>
</feature>
<accession>A0A232EPW3</accession>
<keyword evidence="4" id="KW-1185">Reference proteome</keyword>
<dbReference type="EMBL" id="NNAY01002878">
    <property type="protein sequence ID" value="OXU20393.1"/>
    <property type="molecule type" value="Genomic_DNA"/>
</dbReference>
<keyword evidence="1" id="KW-0175">Coiled coil</keyword>
<proteinExistence type="predicted"/>
<protein>
    <submittedName>
        <fullName evidence="3">Uncharacterized protein</fullName>
    </submittedName>
</protein>
<comment type="caution">
    <text evidence="3">The sequence shown here is derived from an EMBL/GenBank/DDBJ whole genome shotgun (WGS) entry which is preliminary data.</text>
</comment>
<organism evidence="3 4">
    <name type="scientific">Trichomalopsis sarcophagae</name>
    <dbReference type="NCBI Taxonomy" id="543379"/>
    <lineage>
        <taxon>Eukaryota</taxon>
        <taxon>Metazoa</taxon>
        <taxon>Ecdysozoa</taxon>
        <taxon>Arthropoda</taxon>
        <taxon>Hexapoda</taxon>
        <taxon>Insecta</taxon>
        <taxon>Pterygota</taxon>
        <taxon>Neoptera</taxon>
        <taxon>Endopterygota</taxon>
        <taxon>Hymenoptera</taxon>
        <taxon>Apocrita</taxon>
        <taxon>Proctotrupomorpha</taxon>
        <taxon>Chalcidoidea</taxon>
        <taxon>Pteromalidae</taxon>
        <taxon>Pteromalinae</taxon>
        <taxon>Trichomalopsis</taxon>
    </lineage>
</organism>
<sequence length="266" mass="30157">MAKKILDKAIEQLERAQRAVSTARENYRQAVEHYRLSDSKMPSTISVVAAERGINEQVPELQEKQVKTDVETIPLKTGVSITTKSSVKGTRDTCMQRTESAEAVTRFDLSMHTQEEERGHQPSPAAHTSIGKYVEVEVSRECDSQPTLPSPPNSHAQKLEPTRCEGEHLKKRSKIETEEEKEKRREKDRIRKREQGTKLKEEALVSIARVPLNRLEVTTQHSAIPQPPLFTSCVGCKDDCWHKGTEHQGSIWLLCVVCYTSVRFVN</sequence>
<evidence type="ECO:0000313" key="3">
    <source>
        <dbReference type="EMBL" id="OXU20393.1"/>
    </source>
</evidence>
<gene>
    <name evidence="3" type="ORF">TSAR_011166</name>
</gene>
<evidence type="ECO:0000313" key="4">
    <source>
        <dbReference type="Proteomes" id="UP000215335"/>
    </source>
</evidence>
<dbReference type="Proteomes" id="UP000215335">
    <property type="component" value="Unassembled WGS sequence"/>
</dbReference>
<dbReference type="AlphaFoldDB" id="A0A232EPW3"/>
<evidence type="ECO:0000256" key="2">
    <source>
        <dbReference type="SAM" id="MobiDB-lite"/>
    </source>
</evidence>
<reference evidence="3 4" key="1">
    <citation type="journal article" date="2017" name="Curr. Biol.">
        <title>The Evolution of Venom by Co-option of Single-Copy Genes.</title>
        <authorList>
            <person name="Martinson E.O."/>
            <person name="Mrinalini"/>
            <person name="Kelkar Y.D."/>
            <person name="Chang C.H."/>
            <person name="Werren J.H."/>
        </authorList>
    </citation>
    <scope>NUCLEOTIDE SEQUENCE [LARGE SCALE GENOMIC DNA]</scope>
    <source>
        <strain evidence="3 4">Alberta</strain>
        <tissue evidence="3">Whole body</tissue>
    </source>
</reference>
<evidence type="ECO:0000256" key="1">
    <source>
        <dbReference type="SAM" id="Coils"/>
    </source>
</evidence>
<feature type="compositionally biased region" description="Basic and acidic residues" evidence="2">
    <location>
        <begin position="157"/>
        <end position="194"/>
    </location>
</feature>
<feature type="region of interest" description="Disordered" evidence="2">
    <location>
        <begin position="138"/>
        <end position="194"/>
    </location>
</feature>